<organism evidence="2 3">
    <name type="scientific">Candidatus Flavonifractor intestinipullorum</name>
    <dbReference type="NCBI Taxonomy" id="2838587"/>
    <lineage>
        <taxon>Bacteria</taxon>
        <taxon>Bacillati</taxon>
        <taxon>Bacillota</taxon>
        <taxon>Clostridia</taxon>
        <taxon>Eubacteriales</taxon>
        <taxon>Oscillospiraceae</taxon>
        <taxon>Flavonifractor</taxon>
    </lineage>
</organism>
<comment type="caution">
    <text evidence="2">The sequence shown here is derived from an EMBL/GenBank/DDBJ whole genome shotgun (WGS) entry which is preliminary data.</text>
</comment>
<evidence type="ECO:0000313" key="2">
    <source>
        <dbReference type="EMBL" id="HJB57194.1"/>
    </source>
</evidence>
<dbReference type="AlphaFoldDB" id="A0A9D2S5U8"/>
<accession>A0A9D2S5U8</accession>
<dbReference type="EMBL" id="DWYC01000055">
    <property type="protein sequence ID" value="HJB57194.1"/>
    <property type="molecule type" value="Genomic_DNA"/>
</dbReference>
<proteinExistence type="predicted"/>
<evidence type="ECO:0000256" key="1">
    <source>
        <dbReference type="SAM" id="MobiDB-lite"/>
    </source>
</evidence>
<sequence length="127" mass="13789">TFRGYVSGHPALKAALARGREVVDIEVENALLKKAKGYDFTEVTQELKKDPETGEMALRVTKTVTRHYPGDVTAQMFWLANRKRAVWAYKPQPEAQEEDGTGVVELTPQDPEPAPPAPAEGGAGDGA</sequence>
<gene>
    <name evidence="2" type="ORF">H9714_06545</name>
</gene>
<dbReference type="Proteomes" id="UP000824208">
    <property type="component" value="Unassembled WGS sequence"/>
</dbReference>
<protein>
    <submittedName>
        <fullName evidence="2">Uncharacterized protein</fullName>
    </submittedName>
</protein>
<name>A0A9D2S5U8_9FIRM</name>
<evidence type="ECO:0000313" key="3">
    <source>
        <dbReference type="Proteomes" id="UP000824208"/>
    </source>
</evidence>
<reference evidence="2" key="1">
    <citation type="journal article" date="2021" name="PeerJ">
        <title>Extensive microbial diversity within the chicken gut microbiome revealed by metagenomics and culture.</title>
        <authorList>
            <person name="Gilroy R."/>
            <person name="Ravi A."/>
            <person name="Getino M."/>
            <person name="Pursley I."/>
            <person name="Horton D.L."/>
            <person name="Alikhan N.F."/>
            <person name="Baker D."/>
            <person name="Gharbi K."/>
            <person name="Hall N."/>
            <person name="Watson M."/>
            <person name="Adriaenssens E.M."/>
            <person name="Foster-Nyarko E."/>
            <person name="Jarju S."/>
            <person name="Secka A."/>
            <person name="Antonio M."/>
            <person name="Oren A."/>
            <person name="Chaudhuri R.R."/>
            <person name="La Ragione R."/>
            <person name="Hildebrand F."/>
            <person name="Pallen M.J."/>
        </authorList>
    </citation>
    <scope>NUCLEOTIDE SEQUENCE</scope>
    <source>
        <strain evidence="2">CHK189-11263</strain>
    </source>
</reference>
<feature type="non-terminal residue" evidence="2">
    <location>
        <position position="1"/>
    </location>
</feature>
<reference evidence="2" key="2">
    <citation type="submission" date="2021-04" db="EMBL/GenBank/DDBJ databases">
        <authorList>
            <person name="Gilroy R."/>
        </authorList>
    </citation>
    <scope>NUCLEOTIDE SEQUENCE</scope>
    <source>
        <strain evidence="2">CHK189-11263</strain>
    </source>
</reference>
<feature type="region of interest" description="Disordered" evidence="1">
    <location>
        <begin position="90"/>
        <end position="127"/>
    </location>
</feature>